<accession>A0A4Y9VS52</accession>
<dbReference type="Proteomes" id="UP000297706">
    <property type="component" value="Unassembled WGS sequence"/>
</dbReference>
<feature type="chain" id="PRO_5021212656" description="N-acetylmuramoyl-L-alanine amidase AmiC" evidence="10">
    <location>
        <begin position="28"/>
        <end position="472"/>
    </location>
</feature>
<dbReference type="RefSeq" id="WP_135277617.1">
    <property type="nucleotide sequence ID" value="NZ_PQVH01000008.1"/>
</dbReference>
<reference evidence="12 13" key="1">
    <citation type="submission" date="2018-02" db="EMBL/GenBank/DDBJ databases">
        <title>A novel lanthanide dependent methylotroph, Methylotenera sp. La3113.</title>
        <authorList>
            <person name="Lv H."/>
            <person name="Tani A."/>
        </authorList>
    </citation>
    <scope>NUCLEOTIDE SEQUENCE [LARGE SCALE GENOMIC DNA]</scope>
    <source>
        <strain evidence="12 13">La3113</strain>
    </source>
</reference>
<dbReference type="InterPro" id="IPR002508">
    <property type="entry name" value="MurNAc-LAA_cat"/>
</dbReference>
<dbReference type="PANTHER" id="PTHR30404">
    <property type="entry name" value="N-ACETYLMURAMOYL-L-ALANINE AMIDASE"/>
    <property type="match status" value="1"/>
</dbReference>
<dbReference type="PANTHER" id="PTHR30404:SF0">
    <property type="entry name" value="N-ACETYLMURAMOYL-L-ALANINE AMIDASE AMIC"/>
    <property type="match status" value="1"/>
</dbReference>
<dbReference type="CDD" id="cd02696">
    <property type="entry name" value="MurNAc-LAA"/>
    <property type="match status" value="1"/>
</dbReference>
<dbReference type="InterPro" id="IPR050695">
    <property type="entry name" value="N-acetylmuramoyl_amidase_3"/>
</dbReference>
<dbReference type="EMBL" id="PQVH01000008">
    <property type="protein sequence ID" value="TFW71855.1"/>
    <property type="molecule type" value="Genomic_DNA"/>
</dbReference>
<dbReference type="Pfam" id="PF11741">
    <property type="entry name" value="AMIN"/>
    <property type="match status" value="1"/>
</dbReference>
<dbReference type="SUPFAM" id="SSF53187">
    <property type="entry name" value="Zn-dependent exopeptidases"/>
    <property type="match status" value="1"/>
</dbReference>
<name>A0A4Y9VS52_9PROT</name>
<proteinExistence type="inferred from homology"/>
<evidence type="ECO:0000256" key="10">
    <source>
        <dbReference type="SAM" id="SignalP"/>
    </source>
</evidence>
<evidence type="ECO:0000256" key="8">
    <source>
        <dbReference type="ARBA" id="ARBA00023316"/>
    </source>
</evidence>
<comment type="similarity">
    <text evidence="3">Belongs to the N-acetylmuramoyl-L-alanine amidase 3 family.</text>
</comment>
<dbReference type="GO" id="GO:0009253">
    <property type="term" value="P:peptidoglycan catabolic process"/>
    <property type="evidence" value="ECO:0007669"/>
    <property type="project" value="InterPro"/>
</dbReference>
<dbReference type="OrthoDB" id="9806267at2"/>
<keyword evidence="13" id="KW-1185">Reference proteome</keyword>
<dbReference type="Gene3D" id="3.40.630.40">
    <property type="entry name" value="Zn-dependent exopeptidases"/>
    <property type="match status" value="1"/>
</dbReference>
<dbReference type="GO" id="GO:0008745">
    <property type="term" value="F:N-acetylmuramoyl-L-alanine amidase activity"/>
    <property type="evidence" value="ECO:0007669"/>
    <property type="project" value="UniProtKB-EC"/>
</dbReference>
<feature type="signal peptide" evidence="10">
    <location>
        <begin position="1"/>
        <end position="27"/>
    </location>
</feature>
<evidence type="ECO:0000256" key="6">
    <source>
        <dbReference type="ARBA" id="ARBA00022764"/>
    </source>
</evidence>
<gene>
    <name evidence="12" type="ORF">C3Y98_07175</name>
</gene>
<evidence type="ECO:0000259" key="11">
    <source>
        <dbReference type="SMART" id="SM00646"/>
    </source>
</evidence>
<feature type="domain" description="MurNAc-LAA" evidence="11">
    <location>
        <begin position="300"/>
        <end position="455"/>
    </location>
</feature>
<sequence>MIKYYFSTLLSLTLCLICVFATTAAEANTVTAVRIWPADVYTRITIEAEKPILYKMTVLKDPERVVVDVEDIDLNTVIKALGEKVSESDPYIAKIRVANFKPKVVRLVVDLKSEVKPAIFTLAPAGDYKHRLVLDIYPTKDPLMAMLDQRDGTEPATDSTASKNTAQAVTTAPLIEVPPATATNNTVPEVKVEQGAKPVTNAGNVVETVPQVNPPPVAMPPVKEVIENKPTTKGLRQITIAIDAGHGGEDPGAMGATGSHEKEITLAIAKKLKAKIDEDPNMRGVLTRDGDYFIPLHMRVIKARKLQADLFISIHADAFTNPAARGSSVFALSEKGATSASARYLAKKENESDLIGGVSLNVKDPLLAKTLLDLSQTATINDSLKLGKAVLGNIGEINKLHKNHVEQAGFAVLKSPDIPSILVETAFISNPDEERRLNDEAYQDKLVASILAGVRKYFSTNPALAKTKLALD</sequence>
<dbReference type="Pfam" id="PF01520">
    <property type="entry name" value="Amidase_3"/>
    <property type="match status" value="1"/>
</dbReference>
<evidence type="ECO:0000256" key="5">
    <source>
        <dbReference type="ARBA" id="ARBA00022729"/>
    </source>
</evidence>
<keyword evidence="6" id="KW-0574">Periplasm</keyword>
<protein>
    <recommendedName>
        <fullName evidence="9">N-acetylmuramoyl-L-alanine amidase AmiC</fullName>
        <ecNumber evidence="4">3.5.1.28</ecNumber>
    </recommendedName>
</protein>
<dbReference type="GO" id="GO:0071555">
    <property type="term" value="P:cell wall organization"/>
    <property type="evidence" value="ECO:0007669"/>
    <property type="project" value="UniProtKB-KW"/>
</dbReference>
<evidence type="ECO:0000256" key="3">
    <source>
        <dbReference type="ARBA" id="ARBA00010860"/>
    </source>
</evidence>
<keyword evidence="5 10" id="KW-0732">Signal</keyword>
<keyword evidence="7" id="KW-0378">Hydrolase</keyword>
<dbReference type="Gene3D" id="2.60.40.3500">
    <property type="match status" value="1"/>
</dbReference>
<comment type="caution">
    <text evidence="12">The sequence shown here is derived from an EMBL/GenBank/DDBJ whole genome shotgun (WGS) entry which is preliminary data.</text>
</comment>
<dbReference type="GO" id="GO:0030288">
    <property type="term" value="C:outer membrane-bounded periplasmic space"/>
    <property type="evidence" value="ECO:0007669"/>
    <property type="project" value="TreeGrafter"/>
</dbReference>
<keyword evidence="8" id="KW-0961">Cell wall biogenesis/degradation</keyword>
<dbReference type="SMART" id="SM00646">
    <property type="entry name" value="Ami_3"/>
    <property type="match status" value="1"/>
</dbReference>
<organism evidence="12 13">
    <name type="scientific">Methylotenera oryzisoli</name>
    <dbReference type="NCBI Taxonomy" id="2080758"/>
    <lineage>
        <taxon>Bacteria</taxon>
        <taxon>Pseudomonadati</taxon>
        <taxon>Pseudomonadota</taxon>
        <taxon>Betaproteobacteria</taxon>
        <taxon>Nitrosomonadales</taxon>
        <taxon>Methylophilaceae</taxon>
        <taxon>Methylotenera</taxon>
    </lineage>
</organism>
<evidence type="ECO:0000256" key="1">
    <source>
        <dbReference type="ARBA" id="ARBA00001561"/>
    </source>
</evidence>
<evidence type="ECO:0000256" key="4">
    <source>
        <dbReference type="ARBA" id="ARBA00011901"/>
    </source>
</evidence>
<dbReference type="InterPro" id="IPR021731">
    <property type="entry name" value="AMIN_dom"/>
</dbReference>
<evidence type="ECO:0000256" key="9">
    <source>
        <dbReference type="ARBA" id="ARBA00074581"/>
    </source>
</evidence>
<evidence type="ECO:0000256" key="2">
    <source>
        <dbReference type="ARBA" id="ARBA00004418"/>
    </source>
</evidence>
<comment type="catalytic activity">
    <reaction evidence="1">
        <text>Hydrolyzes the link between N-acetylmuramoyl residues and L-amino acid residues in certain cell-wall glycopeptides.</text>
        <dbReference type="EC" id="3.5.1.28"/>
    </reaction>
</comment>
<evidence type="ECO:0000256" key="7">
    <source>
        <dbReference type="ARBA" id="ARBA00022801"/>
    </source>
</evidence>
<evidence type="ECO:0000313" key="13">
    <source>
        <dbReference type="Proteomes" id="UP000297706"/>
    </source>
</evidence>
<comment type="subcellular location">
    <subcellularLocation>
        <location evidence="2">Periplasm</location>
    </subcellularLocation>
</comment>
<dbReference type="FunFam" id="3.40.630.40:FF:000001">
    <property type="entry name" value="N-acetylmuramoyl-L-alanine amidase"/>
    <property type="match status" value="1"/>
</dbReference>
<evidence type="ECO:0000313" key="12">
    <source>
        <dbReference type="EMBL" id="TFW71855.1"/>
    </source>
</evidence>
<dbReference type="EC" id="3.5.1.28" evidence="4"/>
<dbReference type="AlphaFoldDB" id="A0A4Y9VS52"/>